<dbReference type="Pfam" id="PF00028">
    <property type="entry name" value="Cadherin"/>
    <property type="match status" value="3"/>
</dbReference>
<feature type="domain" description="Cadherin" evidence="11">
    <location>
        <begin position="439"/>
        <end position="539"/>
    </location>
</feature>
<feature type="chain" id="PRO_5043474953" evidence="10">
    <location>
        <begin position="22"/>
        <end position="675"/>
    </location>
</feature>
<dbReference type="GO" id="GO:0008013">
    <property type="term" value="F:beta-catenin binding"/>
    <property type="evidence" value="ECO:0007669"/>
    <property type="project" value="TreeGrafter"/>
</dbReference>
<dbReference type="Gene3D" id="2.60.40.60">
    <property type="entry name" value="Cadherins"/>
    <property type="match status" value="7"/>
</dbReference>
<organism evidence="12 13">
    <name type="scientific">Crotalus adamanteus</name>
    <name type="common">Eastern diamondback rattlesnake</name>
    <dbReference type="NCBI Taxonomy" id="8729"/>
    <lineage>
        <taxon>Eukaryota</taxon>
        <taxon>Metazoa</taxon>
        <taxon>Chordata</taxon>
        <taxon>Craniata</taxon>
        <taxon>Vertebrata</taxon>
        <taxon>Euteleostomi</taxon>
        <taxon>Lepidosauria</taxon>
        <taxon>Squamata</taxon>
        <taxon>Bifurcata</taxon>
        <taxon>Unidentata</taxon>
        <taxon>Episquamata</taxon>
        <taxon>Toxicofera</taxon>
        <taxon>Serpentes</taxon>
        <taxon>Colubroidea</taxon>
        <taxon>Viperidae</taxon>
        <taxon>Crotalinae</taxon>
        <taxon>Crotalus</taxon>
    </lineage>
</organism>
<comment type="subcellular location">
    <subcellularLocation>
        <location evidence="1">Cell membrane</location>
    </subcellularLocation>
</comment>
<dbReference type="AlphaFoldDB" id="A0AAW1BNX9"/>
<dbReference type="GO" id="GO:0045296">
    <property type="term" value="F:cadherin binding"/>
    <property type="evidence" value="ECO:0007669"/>
    <property type="project" value="TreeGrafter"/>
</dbReference>
<dbReference type="SUPFAM" id="SSF49313">
    <property type="entry name" value="Cadherin-like"/>
    <property type="match status" value="7"/>
</dbReference>
<dbReference type="GO" id="GO:0016339">
    <property type="term" value="P:calcium-dependent cell-cell adhesion via plasma membrane cell adhesion molecules"/>
    <property type="evidence" value="ECO:0007669"/>
    <property type="project" value="TreeGrafter"/>
</dbReference>
<name>A0AAW1BNX9_CROAD</name>
<dbReference type="FunFam" id="2.60.40.60:FF:000011">
    <property type="entry name" value="Cadherin 1"/>
    <property type="match status" value="1"/>
</dbReference>
<keyword evidence="13" id="KW-1185">Reference proteome</keyword>
<dbReference type="GO" id="GO:0005509">
    <property type="term" value="F:calcium ion binding"/>
    <property type="evidence" value="ECO:0007669"/>
    <property type="project" value="UniProtKB-UniRule"/>
</dbReference>
<feature type="domain" description="Cadherin" evidence="11">
    <location>
        <begin position="292"/>
        <end position="400"/>
    </location>
</feature>
<dbReference type="GO" id="GO:0044331">
    <property type="term" value="P:cell-cell adhesion mediated by cadherin"/>
    <property type="evidence" value="ECO:0007669"/>
    <property type="project" value="TreeGrafter"/>
</dbReference>
<evidence type="ECO:0000256" key="7">
    <source>
        <dbReference type="ARBA" id="ARBA00023180"/>
    </source>
</evidence>
<dbReference type="InterPro" id="IPR039808">
    <property type="entry name" value="Cadherin"/>
</dbReference>
<comment type="caution">
    <text evidence="12">The sequence shown here is derived from an EMBL/GenBank/DDBJ whole genome shotgun (WGS) entry which is preliminary data.</text>
</comment>
<keyword evidence="9" id="KW-1133">Transmembrane helix</keyword>
<dbReference type="PROSITE" id="PS50268">
    <property type="entry name" value="CADHERIN_2"/>
    <property type="match status" value="4"/>
</dbReference>
<evidence type="ECO:0000256" key="3">
    <source>
        <dbReference type="ARBA" id="ARBA00022737"/>
    </source>
</evidence>
<feature type="domain" description="Cadherin" evidence="11">
    <location>
        <begin position="125"/>
        <end position="291"/>
    </location>
</feature>
<dbReference type="GO" id="GO:0016477">
    <property type="term" value="P:cell migration"/>
    <property type="evidence" value="ECO:0007669"/>
    <property type="project" value="TreeGrafter"/>
</dbReference>
<dbReference type="GO" id="GO:0016342">
    <property type="term" value="C:catenin complex"/>
    <property type="evidence" value="ECO:0007669"/>
    <property type="project" value="TreeGrafter"/>
</dbReference>
<keyword evidence="2" id="KW-1003">Cell membrane</keyword>
<dbReference type="PANTHER" id="PTHR24027">
    <property type="entry name" value="CADHERIN-23"/>
    <property type="match status" value="1"/>
</dbReference>
<dbReference type="GO" id="GO:0034332">
    <property type="term" value="P:adherens junction organization"/>
    <property type="evidence" value="ECO:0007669"/>
    <property type="project" value="TreeGrafter"/>
</dbReference>
<keyword evidence="4 8" id="KW-0106">Calcium</keyword>
<evidence type="ECO:0000313" key="12">
    <source>
        <dbReference type="EMBL" id="KAK9403158.1"/>
    </source>
</evidence>
<keyword evidence="10" id="KW-0732">Signal</keyword>
<evidence type="ECO:0000313" key="13">
    <source>
        <dbReference type="Proteomes" id="UP001474421"/>
    </source>
</evidence>
<evidence type="ECO:0000256" key="9">
    <source>
        <dbReference type="SAM" id="Phobius"/>
    </source>
</evidence>
<feature type="transmembrane region" description="Helical" evidence="9">
    <location>
        <begin position="628"/>
        <end position="649"/>
    </location>
</feature>
<reference evidence="12 13" key="1">
    <citation type="journal article" date="2024" name="Proc. Natl. Acad. Sci. U.S.A.">
        <title>The genetic regulatory architecture and epigenomic basis for age-related changes in rattlesnake venom.</title>
        <authorList>
            <person name="Hogan M.P."/>
            <person name="Holding M.L."/>
            <person name="Nystrom G.S."/>
            <person name="Colston T.J."/>
            <person name="Bartlett D.A."/>
            <person name="Mason A.J."/>
            <person name="Ellsworth S.A."/>
            <person name="Rautsaw R.M."/>
            <person name="Lawrence K.C."/>
            <person name="Strickland J.L."/>
            <person name="He B."/>
            <person name="Fraser P."/>
            <person name="Margres M.J."/>
            <person name="Gilbert D.M."/>
            <person name="Gibbs H.L."/>
            <person name="Parkinson C.L."/>
            <person name="Rokyta D.R."/>
        </authorList>
    </citation>
    <scope>NUCLEOTIDE SEQUENCE [LARGE SCALE GENOMIC DNA]</scope>
    <source>
        <strain evidence="12">DRR0105</strain>
    </source>
</reference>
<dbReference type="GO" id="GO:0000902">
    <property type="term" value="P:cell morphogenesis"/>
    <property type="evidence" value="ECO:0007669"/>
    <property type="project" value="TreeGrafter"/>
</dbReference>
<dbReference type="CDD" id="cd11304">
    <property type="entry name" value="Cadherin_repeat"/>
    <property type="match status" value="4"/>
</dbReference>
<protein>
    <submittedName>
        <fullName evidence="12">Cadherin-17</fullName>
    </submittedName>
</protein>
<accession>A0AAW1BNX9</accession>
<dbReference type="Proteomes" id="UP001474421">
    <property type="component" value="Unassembled WGS sequence"/>
</dbReference>
<feature type="domain" description="Cadherin" evidence="11">
    <location>
        <begin position="54"/>
        <end position="124"/>
    </location>
</feature>
<dbReference type="GO" id="GO:0007043">
    <property type="term" value="P:cell-cell junction assembly"/>
    <property type="evidence" value="ECO:0007669"/>
    <property type="project" value="TreeGrafter"/>
</dbReference>
<evidence type="ECO:0000256" key="4">
    <source>
        <dbReference type="ARBA" id="ARBA00022837"/>
    </source>
</evidence>
<keyword evidence="5" id="KW-0130">Cell adhesion</keyword>
<keyword evidence="6 9" id="KW-0472">Membrane</keyword>
<evidence type="ECO:0000256" key="8">
    <source>
        <dbReference type="PROSITE-ProRule" id="PRU00043"/>
    </source>
</evidence>
<dbReference type="InterPro" id="IPR015919">
    <property type="entry name" value="Cadherin-like_sf"/>
</dbReference>
<evidence type="ECO:0000256" key="10">
    <source>
        <dbReference type="SAM" id="SignalP"/>
    </source>
</evidence>
<keyword evidence="3" id="KW-0677">Repeat</keyword>
<dbReference type="SMART" id="SM00112">
    <property type="entry name" value="CA"/>
    <property type="match status" value="4"/>
</dbReference>
<dbReference type="PROSITE" id="PS00232">
    <property type="entry name" value="CADHERIN_1"/>
    <property type="match status" value="3"/>
</dbReference>
<dbReference type="EMBL" id="JAOTOJ010000003">
    <property type="protein sequence ID" value="KAK9403158.1"/>
    <property type="molecule type" value="Genomic_DNA"/>
</dbReference>
<dbReference type="PANTHER" id="PTHR24027:SF419">
    <property type="entry name" value="CADHERIN-17"/>
    <property type="match status" value="1"/>
</dbReference>
<feature type="signal peptide" evidence="10">
    <location>
        <begin position="1"/>
        <end position="21"/>
    </location>
</feature>
<proteinExistence type="predicted"/>
<keyword evidence="7" id="KW-0325">Glycoprotein</keyword>
<dbReference type="InterPro" id="IPR002126">
    <property type="entry name" value="Cadherin-like_dom"/>
</dbReference>
<gene>
    <name evidence="12" type="ORF">NXF25_007985</name>
</gene>
<dbReference type="GO" id="GO:0007156">
    <property type="term" value="P:homophilic cell adhesion via plasma membrane adhesion molecules"/>
    <property type="evidence" value="ECO:0007669"/>
    <property type="project" value="InterPro"/>
</dbReference>
<keyword evidence="9" id="KW-0812">Transmembrane</keyword>
<evidence type="ECO:0000256" key="5">
    <source>
        <dbReference type="ARBA" id="ARBA00022889"/>
    </source>
</evidence>
<evidence type="ECO:0000256" key="2">
    <source>
        <dbReference type="ARBA" id="ARBA00022475"/>
    </source>
</evidence>
<evidence type="ECO:0000256" key="1">
    <source>
        <dbReference type="ARBA" id="ARBA00004236"/>
    </source>
</evidence>
<evidence type="ECO:0000259" key="11">
    <source>
        <dbReference type="PROSITE" id="PS50268"/>
    </source>
</evidence>
<dbReference type="PRINTS" id="PR00205">
    <property type="entry name" value="CADHERIN"/>
</dbReference>
<sequence length="675" mass="75532">MFKPNGLSLLCLLSLHQVACLLEDSGPLENKVFYVEEGKVGSHYLYTFKFQPPTYSVRLTGETNHLIEITPNDGVLIVKGPLNWEKKRQYRLQLEGLNQSGNRVQEPYSVIINVVDINDNPPQFNQSIYSGEVRQHSLPGKPFMYVAAFDLDDPSTLHSKLSYSILQQFPSVEGTEMYFQIDNVTGAISTTLAVILLPENSTKPHPMKITQVQWNDPHATYELQHKDKSSIELPFTVDQNGTVYVTKPLDREEKDYYSFYIFANDEEGDKLAYPITISVQVVDINDNPPVCDKALSKFEVQENEGVGNLIGIVLASDNDEKGSLNSRLQFTLVDQNPKIPQDNLFRIELRTGSVHLFRMGLNREVATTYKLKVNVTDSVFSTICNVQIHVIDINDKIPIFEKPDYGTVIIAEDQAKGSPIFKIQATDADDPSTGSSQIIYTITKVRLYENAKIGTNVTTVKAFDPEGSPVRYFLRKTDPKWLEIDPVNGHIYTVAQLDYELFPAYIVEIVATDESRPYKSSVAQLILHLEDINDNGPYLVNESVFLCHPLQKDQSAKFEVADPDSVSQNLIYFLTGGEDNWYISKMDGNQGYISPKNLNLEEKVYHVPLQINDGGNPSVVAGVNLKGATIGVLVAVLLVIGVILGLVFLHLKKKKKNEQNVAAVAIRPSELATLN</sequence>
<dbReference type="GO" id="GO:0005912">
    <property type="term" value="C:adherens junction"/>
    <property type="evidence" value="ECO:0007669"/>
    <property type="project" value="TreeGrafter"/>
</dbReference>
<evidence type="ECO:0000256" key="6">
    <source>
        <dbReference type="ARBA" id="ARBA00023136"/>
    </source>
</evidence>
<dbReference type="InterPro" id="IPR020894">
    <property type="entry name" value="Cadherin_CS"/>
</dbReference>